<reference evidence="2 3" key="1">
    <citation type="journal article" date="2020" name="Nat. Commun.">
        <title>Genome of Tripterygium wilfordii and identification of cytochrome P450 involved in triptolide biosynthesis.</title>
        <authorList>
            <person name="Tu L."/>
            <person name="Su P."/>
            <person name="Zhang Z."/>
            <person name="Gao L."/>
            <person name="Wang J."/>
            <person name="Hu T."/>
            <person name="Zhou J."/>
            <person name="Zhang Y."/>
            <person name="Zhao Y."/>
            <person name="Liu Y."/>
            <person name="Song Y."/>
            <person name="Tong Y."/>
            <person name="Lu Y."/>
            <person name="Yang J."/>
            <person name="Xu C."/>
            <person name="Jia M."/>
            <person name="Peters R.J."/>
            <person name="Huang L."/>
            <person name="Gao W."/>
        </authorList>
    </citation>
    <scope>NUCLEOTIDE SEQUENCE [LARGE SCALE GENOMIC DNA]</scope>
    <source>
        <strain evidence="3">cv. XIE 37</strain>
        <tissue evidence="2">Leaf</tissue>
    </source>
</reference>
<dbReference type="GO" id="GO:0003723">
    <property type="term" value="F:RNA binding"/>
    <property type="evidence" value="ECO:0007669"/>
    <property type="project" value="TreeGrafter"/>
</dbReference>
<comment type="caution">
    <text evidence="2">The sequence shown here is derived from an EMBL/GenBank/DDBJ whole genome shotgun (WGS) entry which is preliminary data.</text>
</comment>
<dbReference type="PANTHER" id="PTHR13516">
    <property type="entry name" value="RIBONUCLEASE P SUBUNIT P25"/>
    <property type="match status" value="1"/>
</dbReference>
<dbReference type="PANTHER" id="PTHR13516:SF3">
    <property type="entry name" value="ALBA DNA_RNA-BINDING PROTEIN"/>
    <property type="match status" value="1"/>
</dbReference>
<evidence type="ECO:0000313" key="3">
    <source>
        <dbReference type="Proteomes" id="UP000593562"/>
    </source>
</evidence>
<dbReference type="AlphaFoldDB" id="A0A7J7D4K6"/>
<accession>A0A7J7D4K6</accession>
<evidence type="ECO:0000256" key="1">
    <source>
        <dbReference type="ARBA" id="ARBA00008018"/>
    </source>
</evidence>
<keyword evidence="3" id="KW-1185">Reference proteome</keyword>
<dbReference type="InParanoid" id="A0A7J7D4K6"/>
<dbReference type="EMBL" id="JAAARO010000010">
    <property type="protein sequence ID" value="KAF5741253.1"/>
    <property type="molecule type" value="Genomic_DNA"/>
</dbReference>
<proteinExistence type="inferred from homology"/>
<evidence type="ECO:0000313" key="2">
    <source>
        <dbReference type="EMBL" id="KAF5741253.1"/>
    </source>
</evidence>
<sequence>MDRYQRVEKPKPESPISENEIRITSQGLIRNYISYATTLIMEKRGKRDCFEGNGPSNQQDSGHYRDIEVLLLDNFDILCMSEKLVNRYQAPSVVEQPKRQYHYQQQQQPRPARTPYNAANEGVIHMAEAGVVVEGEGGIGAGVDMETIMEIMKETIKIMAGIQIGAEVVAEEEVGAIAVLDMKEAEEGTEAMSVVVEGWVVSHGEVVTKHIRELATSVLRSAKCLPWPLGEFYQYAFLSRDVVYDCIALLSSGFMLFLLKK</sequence>
<dbReference type="Proteomes" id="UP000593562">
    <property type="component" value="Unassembled WGS sequence"/>
</dbReference>
<organism evidence="2 3">
    <name type="scientific">Tripterygium wilfordii</name>
    <name type="common">Thunder God vine</name>
    <dbReference type="NCBI Taxonomy" id="458696"/>
    <lineage>
        <taxon>Eukaryota</taxon>
        <taxon>Viridiplantae</taxon>
        <taxon>Streptophyta</taxon>
        <taxon>Embryophyta</taxon>
        <taxon>Tracheophyta</taxon>
        <taxon>Spermatophyta</taxon>
        <taxon>Magnoliopsida</taxon>
        <taxon>eudicotyledons</taxon>
        <taxon>Gunneridae</taxon>
        <taxon>Pentapetalae</taxon>
        <taxon>rosids</taxon>
        <taxon>fabids</taxon>
        <taxon>Celastrales</taxon>
        <taxon>Celastraceae</taxon>
        <taxon>Tripterygium</taxon>
    </lineage>
</organism>
<name>A0A7J7D4K6_TRIWF</name>
<comment type="similarity">
    <text evidence="1">Belongs to the histone-like Alba family.</text>
</comment>
<gene>
    <name evidence="2" type="ORF">HS088_TW10G00249</name>
</gene>
<dbReference type="InterPro" id="IPR051958">
    <property type="entry name" value="Alba-like_NAB"/>
</dbReference>
<protein>
    <submittedName>
        <fullName evidence="2">Uncharacterized protein</fullName>
    </submittedName>
</protein>